<reference evidence="1" key="1">
    <citation type="submission" date="2022-07" db="EMBL/GenBank/DDBJ databases">
        <title>Fungi with potential for degradation of polypropylene.</title>
        <authorList>
            <person name="Gostincar C."/>
        </authorList>
    </citation>
    <scope>NUCLEOTIDE SEQUENCE</scope>
    <source>
        <strain evidence="1">EXF-13287</strain>
    </source>
</reference>
<dbReference type="AlphaFoldDB" id="A0AA38SF25"/>
<gene>
    <name evidence="1" type="ORF">NKR19_g128</name>
</gene>
<accession>A0AA38SF25</accession>
<dbReference type="Proteomes" id="UP001174691">
    <property type="component" value="Unassembled WGS sequence"/>
</dbReference>
<keyword evidence="2" id="KW-1185">Reference proteome</keyword>
<proteinExistence type="predicted"/>
<organism evidence="1 2">
    <name type="scientific">Coniochaeta hoffmannii</name>
    <dbReference type="NCBI Taxonomy" id="91930"/>
    <lineage>
        <taxon>Eukaryota</taxon>
        <taxon>Fungi</taxon>
        <taxon>Dikarya</taxon>
        <taxon>Ascomycota</taxon>
        <taxon>Pezizomycotina</taxon>
        <taxon>Sordariomycetes</taxon>
        <taxon>Sordariomycetidae</taxon>
        <taxon>Coniochaetales</taxon>
        <taxon>Coniochaetaceae</taxon>
        <taxon>Coniochaeta</taxon>
    </lineage>
</organism>
<sequence length="79" mass="9317">MGRYGCTLEDIVEKDEIVFVREPFYHPVVLRKTEREEAQGEEFKFVGFASFDGVMNNEFEDKQLIQEILQLEIRTIDIS</sequence>
<protein>
    <submittedName>
        <fullName evidence="1">Uncharacterized protein</fullName>
    </submittedName>
</protein>
<comment type="caution">
    <text evidence="1">The sequence shown here is derived from an EMBL/GenBank/DDBJ whole genome shotgun (WGS) entry which is preliminary data.</text>
</comment>
<dbReference type="EMBL" id="JANBVN010000001">
    <property type="protein sequence ID" value="KAJ9165774.1"/>
    <property type="molecule type" value="Genomic_DNA"/>
</dbReference>
<evidence type="ECO:0000313" key="1">
    <source>
        <dbReference type="EMBL" id="KAJ9165774.1"/>
    </source>
</evidence>
<name>A0AA38SF25_9PEZI</name>
<evidence type="ECO:0000313" key="2">
    <source>
        <dbReference type="Proteomes" id="UP001174691"/>
    </source>
</evidence>